<comment type="caution">
    <text evidence="1">The sequence shown here is derived from an EMBL/GenBank/DDBJ whole genome shotgun (WGS) entry which is preliminary data.</text>
</comment>
<name>A0A923M976_9BURK</name>
<evidence type="ECO:0000313" key="2">
    <source>
        <dbReference type="Proteomes" id="UP000596827"/>
    </source>
</evidence>
<protein>
    <submittedName>
        <fullName evidence="1">DUF3237 family protein</fullName>
    </submittedName>
</protein>
<dbReference type="Proteomes" id="UP000596827">
    <property type="component" value="Unassembled WGS sequence"/>
</dbReference>
<gene>
    <name evidence="1" type="ORF">H8R02_17840</name>
</gene>
<dbReference type="RefSeq" id="WP_187082812.1">
    <property type="nucleotide sequence ID" value="NZ_JACORU010000006.1"/>
</dbReference>
<organism evidence="1 2">
    <name type="scientific">Ramlibacter albus</name>
    <dbReference type="NCBI Taxonomy" id="2079448"/>
    <lineage>
        <taxon>Bacteria</taxon>
        <taxon>Pseudomonadati</taxon>
        <taxon>Pseudomonadota</taxon>
        <taxon>Betaproteobacteria</taxon>
        <taxon>Burkholderiales</taxon>
        <taxon>Comamonadaceae</taxon>
        <taxon>Ramlibacter</taxon>
    </lineage>
</organism>
<dbReference type="EMBL" id="JACORU010000006">
    <property type="protein sequence ID" value="MBC5766335.1"/>
    <property type="molecule type" value="Genomic_DNA"/>
</dbReference>
<dbReference type="PANTHER" id="PTHR37315">
    <property type="entry name" value="UPF0311 PROTEIN BLR7842"/>
    <property type="match status" value="1"/>
</dbReference>
<dbReference type="PANTHER" id="PTHR37315:SF1">
    <property type="entry name" value="UPF0311 PROTEIN BLR7842"/>
    <property type="match status" value="1"/>
</dbReference>
<reference evidence="1" key="1">
    <citation type="submission" date="2020-08" db="EMBL/GenBank/DDBJ databases">
        <title>Ramlibacter sp. GTP1 16S ribosomal RNA gene genome sequencing and assembly.</title>
        <authorList>
            <person name="Kang M."/>
        </authorList>
    </citation>
    <scope>NUCLEOTIDE SEQUENCE</scope>
    <source>
        <strain evidence="1">GTP1</strain>
    </source>
</reference>
<keyword evidence="2" id="KW-1185">Reference proteome</keyword>
<accession>A0A923M976</accession>
<proteinExistence type="predicted"/>
<dbReference type="Pfam" id="PF11578">
    <property type="entry name" value="DUF3237"/>
    <property type="match status" value="1"/>
</dbReference>
<sequence>MQDHGDDAMRELQQLAGLLTVPQPTATLVWTAAVDVAPREALGPGPLGERFIVPITGGRFWGAAGFEAMAGLVRAGGADRQLLRADGVKELRAEYEMETADGAVLTVLNEVVVDDSVKPERYALSRITVRAPQGRHEWLNRRLFVGTLQSLRPQREAVLIRGYLVEA</sequence>
<dbReference type="Gene3D" id="2.40.160.20">
    <property type="match status" value="1"/>
</dbReference>
<dbReference type="InterPro" id="IPR020915">
    <property type="entry name" value="UPF0311"/>
</dbReference>
<dbReference type="AlphaFoldDB" id="A0A923M976"/>
<evidence type="ECO:0000313" key="1">
    <source>
        <dbReference type="EMBL" id="MBC5766335.1"/>
    </source>
</evidence>